<evidence type="ECO:0000256" key="5">
    <source>
        <dbReference type="ARBA" id="ARBA00023242"/>
    </source>
</evidence>
<dbReference type="Pfam" id="PF00172">
    <property type="entry name" value="Zn_clus"/>
    <property type="match status" value="1"/>
</dbReference>
<keyword evidence="4" id="KW-0804">Transcription</keyword>
<dbReference type="CDD" id="cd12148">
    <property type="entry name" value="fungal_TF_MHR"/>
    <property type="match status" value="1"/>
</dbReference>
<feature type="region of interest" description="Disordered" evidence="6">
    <location>
        <begin position="130"/>
        <end position="170"/>
    </location>
</feature>
<dbReference type="PROSITE" id="PS50048">
    <property type="entry name" value="ZN2_CY6_FUNGAL_2"/>
    <property type="match status" value="1"/>
</dbReference>
<evidence type="ECO:0000313" key="8">
    <source>
        <dbReference type="EMBL" id="QRD03739.1"/>
    </source>
</evidence>
<comment type="subcellular location">
    <subcellularLocation>
        <location evidence="1">Nucleus</location>
    </subcellularLocation>
</comment>
<dbReference type="AlphaFoldDB" id="A0A7U2I6P3"/>
<dbReference type="VEuPathDB" id="FungiDB:JI435_159720"/>
<reference evidence="9" key="1">
    <citation type="journal article" date="2021" name="BMC Genomics">
        <title>Chromosome-level genome assembly and manually-curated proteome of model necrotroph Parastagonospora nodorum Sn15 reveals a genome-wide trove of candidate effector homologs, and redundancy of virulence-related functions within an accessory chromosome.</title>
        <authorList>
            <person name="Bertazzoni S."/>
            <person name="Jones D.A.B."/>
            <person name="Phan H.T."/>
            <person name="Tan K.-C."/>
            <person name="Hane J.K."/>
        </authorList>
    </citation>
    <scope>NUCLEOTIDE SEQUENCE [LARGE SCALE GENOMIC DNA]</scope>
    <source>
        <strain evidence="9">SN15 / ATCC MYA-4574 / FGSC 10173)</strain>
    </source>
</reference>
<dbReference type="SMART" id="SM00066">
    <property type="entry name" value="GAL4"/>
    <property type="match status" value="1"/>
</dbReference>
<name>A0A7U2I6P3_PHANO</name>
<dbReference type="InterPro" id="IPR050815">
    <property type="entry name" value="TF_fung"/>
</dbReference>
<keyword evidence="2" id="KW-0479">Metal-binding</keyword>
<dbReference type="Proteomes" id="UP000663193">
    <property type="component" value="Chromosome 15"/>
</dbReference>
<gene>
    <name evidence="8" type="ORF">JI435_159720</name>
</gene>
<proteinExistence type="predicted"/>
<evidence type="ECO:0000256" key="6">
    <source>
        <dbReference type="SAM" id="MobiDB-lite"/>
    </source>
</evidence>
<dbReference type="GO" id="GO:0005634">
    <property type="term" value="C:nucleus"/>
    <property type="evidence" value="ECO:0007669"/>
    <property type="project" value="UniProtKB-SubCell"/>
</dbReference>
<dbReference type="GO" id="GO:0006351">
    <property type="term" value="P:DNA-templated transcription"/>
    <property type="evidence" value="ECO:0007669"/>
    <property type="project" value="InterPro"/>
</dbReference>
<dbReference type="InterPro" id="IPR007219">
    <property type="entry name" value="XnlR_reg_dom"/>
</dbReference>
<dbReference type="PANTHER" id="PTHR47338">
    <property type="entry name" value="ZN(II)2CYS6 TRANSCRIPTION FACTOR (EUROFUNG)-RELATED"/>
    <property type="match status" value="1"/>
</dbReference>
<dbReference type="OrthoDB" id="10261408at2759"/>
<dbReference type="InterPro" id="IPR001138">
    <property type="entry name" value="Zn2Cys6_DnaBD"/>
</dbReference>
<dbReference type="InterPro" id="IPR036864">
    <property type="entry name" value="Zn2-C6_fun-type_DNA-bd_sf"/>
</dbReference>
<evidence type="ECO:0000256" key="3">
    <source>
        <dbReference type="ARBA" id="ARBA00023015"/>
    </source>
</evidence>
<evidence type="ECO:0000256" key="1">
    <source>
        <dbReference type="ARBA" id="ARBA00004123"/>
    </source>
</evidence>
<keyword evidence="3" id="KW-0805">Transcription regulation</keyword>
<feature type="domain" description="Zn(2)-C6 fungal-type" evidence="7">
    <location>
        <begin position="17"/>
        <end position="47"/>
    </location>
</feature>
<keyword evidence="5" id="KW-0539">Nucleus</keyword>
<dbReference type="Pfam" id="PF04082">
    <property type="entry name" value="Fungal_trans"/>
    <property type="match status" value="1"/>
</dbReference>
<evidence type="ECO:0000256" key="2">
    <source>
        <dbReference type="ARBA" id="ARBA00022723"/>
    </source>
</evidence>
<protein>
    <recommendedName>
        <fullName evidence="7">Zn(2)-C6 fungal-type domain-containing protein</fullName>
    </recommendedName>
</protein>
<dbReference type="PANTHER" id="PTHR47338:SF23">
    <property type="entry name" value="ZN(II)2CYS6 TRANSCRIPTION FACTOR (EUROFUNG)"/>
    <property type="match status" value="1"/>
</dbReference>
<dbReference type="GO" id="GO:0008270">
    <property type="term" value="F:zinc ion binding"/>
    <property type="evidence" value="ECO:0007669"/>
    <property type="project" value="InterPro"/>
</dbReference>
<accession>A0A7U2I6P3</accession>
<dbReference type="EMBL" id="CP069037">
    <property type="protein sequence ID" value="QRD03739.1"/>
    <property type="molecule type" value="Genomic_DNA"/>
</dbReference>
<dbReference type="SUPFAM" id="SSF57701">
    <property type="entry name" value="Zn2/Cys6 DNA-binding domain"/>
    <property type="match status" value="1"/>
</dbReference>
<organism evidence="8 9">
    <name type="scientific">Phaeosphaeria nodorum (strain SN15 / ATCC MYA-4574 / FGSC 10173)</name>
    <name type="common">Glume blotch fungus</name>
    <name type="synonym">Parastagonospora nodorum</name>
    <dbReference type="NCBI Taxonomy" id="321614"/>
    <lineage>
        <taxon>Eukaryota</taxon>
        <taxon>Fungi</taxon>
        <taxon>Dikarya</taxon>
        <taxon>Ascomycota</taxon>
        <taxon>Pezizomycotina</taxon>
        <taxon>Dothideomycetes</taxon>
        <taxon>Pleosporomycetidae</taxon>
        <taxon>Pleosporales</taxon>
        <taxon>Pleosporineae</taxon>
        <taxon>Phaeosphaeriaceae</taxon>
        <taxon>Parastagonospora</taxon>
    </lineage>
</organism>
<dbReference type="Gene3D" id="4.10.240.10">
    <property type="entry name" value="Zn(2)-C6 fungal-type DNA-binding domain"/>
    <property type="match status" value="1"/>
</dbReference>
<evidence type="ECO:0000256" key="4">
    <source>
        <dbReference type="ARBA" id="ARBA00023163"/>
    </source>
</evidence>
<keyword evidence="9" id="KW-1185">Reference proteome</keyword>
<dbReference type="CDD" id="cd00067">
    <property type="entry name" value="GAL4"/>
    <property type="match status" value="1"/>
</dbReference>
<dbReference type="GO" id="GO:0003677">
    <property type="term" value="F:DNA binding"/>
    <property type="evidence" value="ECO:0007669"/>
    <property type="project" value="InterPro"/>
</dbReference>
<sequence length="769" mass="86332">MENSTSSKTPVEANIPSCESCRKRKLKCTREQPSCSNCDKFATVCVYEYDKKKPGFKVGAVESLSRRLDVVERALSINHDTGPSHLSFSPASSTGLGAFSDAQQQNAAPVLGALSSLTEELRGLASTIASTQRHTMQQPVDDDAVYRKRQRTDDPDTTGTTSTPMREARTRPHDEIVSLWHDVIDAHFRFVHPWISILHDPSVRKELHVVPRKEPLPLAFQAMVVSSLRFVRRNGVGSSVDFHVEHTSRARQEILASVTEQVSIESCQALLILIYTELVDDNAFRASALLGMAARCVEQLQLAVETPHRTGRTGVFGQSHVSIASTDWIEEEERKRLFWNYLMLDRLCMVLLGCATTLSRERVHRRLPACASFWGTNQPRPTPYLRLIHASFPEFVEDTSSKSSSDGEDEDLSSSGIGALAFYIETVESLGTIEVHFLRQLVDCSNSNHVARWLTRFKELDAYLMRWKMRLPQQWRDSGISRRVLPGVMDPAMTAANATHNTCLILLHERIAYPDQNLHWVQLPSLDSAEICVRAATEVCTIITKFLEQRPAPYALAPQLGLTAFVSARTLLIQWRHHRTQLSPAFWLLLESLDTMGARWAAHREAGQLRLTSIFSRFAGRLRTMHANCNLDSSYRIDLSEPLYENVPSTSKTRVRHWVSPNDLVSCLEQNRTEVGSTRQEQAPAQVVHDGAPLQQDEMPNRPNLAFSNQADMPWDPMNLSQLGEGGSDNGSLLAISQSLLDPDFTSMDRIVSFDEMMLGNISETWDLG</sequence>
<evidence type="ECO:0000259" key="7">
    <source>
        <dbReference type="PROSITE" id="PS50048"/>
    </source>
</evidence>
<dbReference type="GO" id="GO:0000981">
    <property type="term" value="F:DNA-binding transcription factor activity, RNA polymerase II-specific"/>
    <property type="evidence" value="ECO:0007669"/>
    <property type="project" value="InterPro"/>
</dbReference>
<dbReference type="PROSITE" id="PS00463">
    <property type="entry name" value="ZN2_CY6_FUNGAL_1"/>
    <property type="match status" value="1"/>
</dbReference>
<evidence type="ECO:0000313" key="9">
    <source>
        <dbReference type="Proteomes" id="UP000663193"/>
    </source>
</evidence>